<accession>A0A9Q1GLV7</accession>
<proteinExistence type="predicted"/>
<gene>
    <name evidence="3" type="ORF">Cgig2_010639</name>
</gene>
<dbReference type="AlphaFoldDB" id="A0A9Q1GLV7"/>
<evidence type="ECO:0000256" key="2">
    <source>
        <dbReference type="SAM" id="SignalP"/>
    </source>
</evidence>
<evidence type="ECO:0000313" key="3">
    <source>
        <dbReference type="EMBL" id="KAJ8423652.1"/>
    </source>
</evidence>
<feature type="chain" id="PRO_5040495172" evidence="2">
    <location>
        <begin position="23"/>
        <end position="265"/>
    </location>
</feature>
<feature type="signal peptide" evidence="2">
    <location>
        <begin position="1"/>
        <end position="22"/>
    </location>
</feature>
<reference evidence="3" key="1">
    <citation type="submission" date="2022-04" db="EMBL/GenBank/DDBJ databases">
        <title>Carnegiea gigantea Genome sequencing and assembly v2.</title>
        <authorList>
            <person name="Copetti D."/>
            <person name="Sanderson M.J."/>
            <person name="Burquez A."/>
            <person name="Wojciechowski M.F."/>
        </authorList>
    </citation>
    <scope>NUCLEOTIDE SEQUENCE</scope>
    <source>
        <strain evidence="3">SGP5-SGP5p</strain>
        <tissue evidence="3">Aerial part</tissue>
    </source>
</reference>
<feature type="compositionally biased region" description="Gly residues" evidence="1">
    <location>
        <begin position="219"/>
        <end position="229"/>
    </location>
</feature>
<protein>
    <submittedName>
        <fullName evidence="3">Uncharacterized protein</fullName>
    </submittedName>
</protein>
<dbReference type="PROSITE" id="PS51257">
    <property type="entry name" value="PROKAR_LIPOPROTEIN"/>
    <property type="match status" value="1"/>
</dbReference>
<evidence type="ECO:0000256" key="1">
    <source>
        <dbReference type="SAM" id="MobiDB-lite"/>
    </source>
</evidence>
<keyword evidence="2" id="KW-0732">Signal</keyword>
<keyword evidence="4" id="KW-1185">Reference proteome</keyword>
<organism evidence="3 4">
    <name type="scientific">Carnegiea gigantea</name>
    <dbReference type="NCBI Taxonomy" id="171969"/>
    <lineage>
        <taxon>Eukaryota</taxon>
        <taxon>Viridiplantae</taxon>
        <taxon>Streptophyta</taxon>
        <taxon>Embryophyta</taxon>
        <taxon>Tracheophyta</taxon>
        <taxon>Spermatophyta</taxon>
        <taxon>Magnoliopsida</taxon>
        <taxon>eudicotyledons</taxon>
        <taxon>Gunneridae</taxon>
        <taxon>Pentapetalae</taxon>
        <taxon>Caryophyllales</taxon>
        <taxon>Cactineae</taxon>
        <taxon>Cactaceae</taxon>
        <taxon>Cactoideae</taxon>
        <taxon>Echinocereeae</taxon>
        <taxon>Carnegiea</taxon>
    </lineage>
</organism>
<comment type="caution">
    <text evidence="3">The sequence shown here is derived from an EMBL/GenBank/DDBJ whole genome shotgun (WGS) entry which is preliminary data.</text>
</comment>
<dbReference type="EMBL" id="JAKOGI010001910">
    <property type="protein sequence ID" value="KAJ8423652.1"/>
    <property type="molecule type" value="Genomic_DNA"/>
</dbReference>
<evidence type="ECO:0000313" key="4">
    <source>
        <dbReference type="Proteomes" id="UP001153076"/>
    </source>
</evidence>
<name>A0A9Q1GLV7_9CARY</name>
<dbReference type="Proteomes" id="UP001153076">
    <property type="component" value="Unassembled WGS sequence"/>
</dbReference>
<feature type="region of interest" description="Disordered" evidence="1">
    <location>
        <begin position="135"/>
        <end position="156"/>
    </location>
</feature>
<feature type="region of interest" description="Disordered" evidence="1">
    <location>
        <begin position="202"/>
        <end position="229"/>
    </location>
</feature>
<sequence length="265" mass="28163">MRTFIHQALGSLSLSLSSCTTAVLMRNGIAAAVVVRSRGLDVERRGLLIAQTVVIKHGQNEIHQLRVSTIDRSLATVLDVLNIRLEVSLLAESIGGQGYQEFSKEFYAVLMPALVALMLPLRPRPLLWSGLLPADATSSPSRPPRPPPFSSVSPSDVCTARKSTGWASVFIERSLIASWAAHGLSREPLTVGDLSASLEAERSPDLRCGDGPSVPLHLEGGGHSSGGGSRSHDCLLSLLCARGMLRDTIQGLQLRGASLGTCEKG</sequence>